<proteinExistence type="inferred from homology"/>
<comment type="similarity">
    <text evidence="1 2">Belongs to the UPF0102 family.</text>
</comment>
<evidence type="ECO:0000256" key="1">
    <source>
        <dbReference type="ARBA" id="ARBA00006738"/>
    </source>
</evidence>
<name>A0ABT4Q6D7_9BACL</name>
<dbReference type="NCBIfam" id="TIGR00252">
    <property type="entry name" value="YraN family protein"/>
    <property type="match status" value="1"/>
</dbReference>
<dbReference type="Gene3D" id="3.40.1350.10">
    <property type="match status" value="1"/>
</dbReference>
<dbReference type="InterPro" id="IPR003509">
    <property type="entry name" value="UPF0102_YraN-like"/>
</dbReference>
<evidence type="ECO:0000313" key="3">
    <source>
        <dbReference type="EMBL" id="MCZ8512439.1"/>
    </source>
</evidence>
<gene>
    <name evidence="3" type="ORF">O9H85_08330</name>
</gene>
<dbReference type="PANTHER" id="PTHR34039">
    <property type="entry name" value="UPF0102 PROTEIN YRAN"/>
    <property type="match status" value="1"/>
</dbReference>
<dbReference type="CDD" id="cd20736">
    <property type="entry name" value="PoNe_Nuclease"/>
    <property type="match status" value="1"/>
</dbReference>
<sequence>MSSQRLNRKQLGDLGEAAAEAHLRKAGFAILSRNWRCRTGEIDIIALDGEVLVFVEVRTRSGTTRFGTPLESVDARKMRQVIETAQVYMHTQRQQDRQVRFDVVSVETDANGVVLTIHHIRSAF</sequence>
<dbReference type="InterPro" id="IPR011335">
    <property type="entry name" value="Restrct_endonuc-II-like"/>
</dbReference>
<protein>
    <recommendedName>
        <fullName evidence="2">UPF0102 protein O9H85_08330</fullName>
    </recommendedName>
</protein>
<dbReference type="HAMAP" id="MF_00048">
    <property type="entry name" value="UPF0102"/>
    <property type="match status" value="1"/>
</dbReference>
<dbReference type="Pfam" id="PF02021">
    <property type="entry name" value="UPF0102"/>
    <property type="match status" value="1"/>
</dbReference>
<dbReference type="RefSeq" id="WP_269880864.1">
    <property type="nucleotide sequence ID" value="NZ_JAQAGZ010000004.1"/>
</dbReference>
<comment type="caution">
    <text evidence="3">The sequence shown here is derived from an EMBL/GenBank/DDBJ whole genome shotgun (WGS) entry which is preliminary data.</text>
</comment>
<keyword evidence="4" id="KW-1185">Reference proteome</keyword>
<dbReference type="SUPFAM" id="SSF52980">
    <property type="entry name" value="Restriction endonuclease-like"/>
    <property type="match status" value="1"/>
</dbReference>
<dbReference type="EMBL" id="JAQAGZ010000004">
    <property type="protein sequence ID" value="MCZ8512439.1"/>
    <property type="molecule type" value="Genomic_DNA"/>
</dbReference>
<reference evidence="3 4" key="1">
    <citation type="submission" date="2022-12" db="EMBL/GenBank/DDBJ databases">
        <title>Draft genome sequence of Paenibacillus sp. dW9.</title>
        <authorList>
            <person name="Choi E.-W."/>
            <person name="Kim D.-U."/>
        </authorList>
    </citation>
    <scope>NUCLEOTIDE SEQUENCE [LARGE SCALE GENOMIC DNA]</scope>
    <source>
        <strain evidence="4">dW9</strain>
    </source>
</reference>
<dbReference type="Proteomes" id="UP001527882">
    <property type="component" value="Unassembled WGS sequence"/>
</dbReference>
<dbReference type="NCBIfam" id="NF009154">
    <property type="entry name" value="PRK12497.3-3"/>
    <property type="match status" value="1"/>
</dbReference>
<organism evidence="3 4">
    <name type="scientific">Paenibacillus gyeongsangnamensis</name>
    <dbReference type="NCBI Taxonomy" id="3388067"/>
    <lineage>
        <taxon>Bacteria</taxon>
        <taxon>Bacillati</taxon>
        <taxon>Bacillota</taxon>
        <taxon>Bacilli</taxon>
        <taxon>Bacillales</taxon>
        <taxon>Paenibacillaceae</taxon>
        <taxon>Paenibacillus</taxon>
    </lineage>
</organism>
<dbReference type="InterPro" id="IPR011856">
    <property type="entry name" value="tRNA_endonuc-like_dom_sf"/>
</dbReference>
<evidence type="ECO:0000313" key="4">
    <source>
        <dbReference type="Proteomes" id="UP001527882"/>
    </source>
</evidence>
<evidence type="ECO:0000256" key="2">
    <source>
        <dbReference type="HAMAP-Rule" id="MF_00048"/>
    </source>
</evidence>
<accession>A0ABT4Q6D7</accession>
<dbReference type="NCBIfam" id="NF009150">
    <property type="entry name" value="PRK12497.1-3"/>
    <property type="match status" value="1"/>
</dbReference>
<dbReference type="PANTHER" id="PTHR34039:SF1">
    <property type="entry name" value="UPF0102 PROTEIN YRAN"/>
    <property type="match status" value="1"/>
</dbReference>